<comment type="caution">
    <text evidence="4">The sequence shown here is derived from an EMBL/GenBank/DDBJ whole genome shotgun (WGS) entry which is preliminary data.</text>
</comment>
<accession>A0A7W3TJP7</accession>
<proteinExistence type="predicted"/>
<dbReference type="PROSITE" id="PS51257">
    <property type="entry name" value="PROKAR_LIPOPROTEIN"/>
    <property type="match status" value="1"/>
</dbReference>
<feature type="signal peptide" evidence="2">
    <location>
        <begin position="1"/>
        <end position="19"/>
    </location>
</feature>
<gene>
    <name evidence="4" type="ORF">H4F98_03125</name>
</gene>
<protein>
    <submittedName>
        <fullName evidence="4">Beta-lactamase family protein</fullName>
    </submittedName>
</protein>
<feature type="region of interest" description="Disordered" evidence="1">
    <location>
        <begin position="157"/>
        <end position="201"/>
    </location>
</feature>
<evidence type="ECO:0000313" key="5">
    <source>
        <dbReference type="Proteomes" id="UP000523196"/>
    </source>
</evidence>
<evidence type="ECO:0000259" key="3">
    <source>
        <dbReference type="Pfam" id="PF00144"/>
    </source>
</evidence>
<dbReference type="AlphaFoldDB" id="A0A7W3TJP7"/>
<dbReference type="Proteomes" id="UP000523196">
    <property type="component" value="Unassembled WGS sequence"/>
</dbReference>
<sequence>MRLLPLAAMLLLGACTTIASTQPPPPANGRVALPAPDAGPALDAVLRREGIVTAGIGILRDGKLVWSHYHGDQAPGQRAGASTRFNVASITKLVTAETALRLVASGDLDLDAPLAPYWVDPDVTGDSRHEALTARMVLDHPPGSPTGAYSVPTARWSSNTTRAPATAIPARVSSGSPTPSKQSWARPSPPSCSAPSSIPSA</sequence>
<dbReference type="Pfam" id="PF00144">
    <property type="entry name" value="Beta-lactamase"/>
    <property type="match status" value="1"/>
</dbReference>
<evidence type="ECO:0000256" key="1">
    <source>
        <dbReference type="SAM" id="MobiDB-lite"/>
    </source>
</evidence>
<dbReference type="InterPro" id="IPR012338">
    <property type="entry name" value="Beta-lactam/transpept-like"/>
</dbReference>
<evidence type="ECO:0000256" key="2">
    <source>
        <dbReference type="SAM" id="SignalP"/>
    </source>
</evidence>
<dbReference type="SUPFAM" id="SSF56601">
    <property type="entry name" value="beta-lactamase/transpeptidase-like"/>
    <property type="match status" value="1"/>
</dbReference>
<dbReference type="EMBL" id="JACHTF010000002">
    <property type="protein sequence ID" value="MBB1059561.1"/>
    <property type="molecule type" value="Genomic_DNA"/>
</dbReference>
<evidence type="ECO:0000313" key="4">
    <source>
        <dbReference type="EMBL" id="MBB1059561.1"/>
    </source>
</evidence>
<dbReference type="PANTHER" id="PTHR43283">
    <property type="entry name" value="BETA-LACTAMASE-RELATED"/>
    <property type="match status" value="1"/>
</dbReference>
<dbReference type="InterPro" id="IPR001466">
    <property type="entry name" value="Beta-lactam-related"/>
</dbReference>
<keyword evidence="2" id="KW-0732">Signal</keyword>
<dbReference type="Gene3D" id="3.40.710.10">
    <property type="entry name" value="DD-peptidase/beta-lactamase superfamily"/>
    <property type="match status" value="1"/>
</dbReference>
<organism evidence="4 5">
    <name type="scientific">Marilutibacter spongiae</name>
    <dbReference type="NCBI Taxonomy" id="2025720"/>
    <lineage>
        <taxon>Bacteria</taxon>
        <taxon>Pseudomonadati</taxon>
        <taxon>Pseudomonadota</taxon>
        <taxon>Gammaproteobacteria</taxon>
        <taxon>Lysobacterales</taxon>
        <taxon>Lysobacteraceae</taxon>
        <taxon>Marilutibacter</taxon>
    </lineage>
</organism>
<keyword evidence="5" id="KW-1185">Reference proteome</keyword>
<feature type="compositionally biased region" description="Low complexity" evidence="1">
    <location>
        <begin position="160"/>
        <end position="171"/>
    </location>
</feature>
<feature type="compositionally biased region" description="Polar residues" evidence="1">
    <location>
        <begin position="173"/>
        <end position="182"/>
    </location>
</feature>
<reference evidence="4 5" key="1">
    <citation type="submission" date="2020-08" db="EMBL/GenBank/DDBJ databases">
        <authorList>
            <person name="Xu S."/>
            <person name="Li A."/>
        </authorList>
    </citation>
    <scope>NUCLEOTIDE SEQUENCE [LARGE SCALE GENOMIC DNA]</scope>
    <source>
        <strain evidence="4 5">119BY6-57</strain>
    </source>
</reference>
<feature type="domain" description="Beta-lactamase-related" evidence="3">
    <location>
        <begin position="47"/>
        <end position="149"/>
    </location>
</feature>
<feature type="chain" id="PRO_5030567371" evidence="2">
    <location>
        <begin position="20"/>
        <end position="201"/>
    </location>
</feature>
<name>A0A7W3TJP7_9GAMM</name>
<dbReference type="InterPro" id="IPR050789">
    <property type="entry name" value="Diverse_Enzym_Activities"/>
</dbReference>